<dbReference type="EMBL" id="JASNWA010000006">
    <property type="protein sequence ID" value="KAK3174167.1"/>
    <property type="molecule type" value="Genomic_DNA"/>
</dbReference>
<keyword evidence="2" id="KW-0812">Transmembrane</keyword>
<comment type="caution">
    <text evidence="3">The sequence shown here is derived from an EMBL/GenBank/DDBJ whole genome shotgun (WGS) entry which is preliminary data.</text>
</comment>
<sequence>MPNVTDVQVPFAPQSFLNDSRNGTAIPLRPNEEAFMAILILAIFAWGVLPTVFGFIGTLFSPPKPMKDEMGDIDPQLLSNEGGREDSDDYYNRVEVTVKANTLQKPVTPQEKSSRQDEPLRNIQRNWNSPSTQARLQAWERKKLLEQREYGREKGFEAIGRWEQDLKRREEKLIKVGLKALKQWDEAGKEVDEVDDGRIVLWVPGMEGK</sequence>
<accession>A0AAE0DLF4</accession>
<keyword evidence="2" id="KW-0472">Membrane</keyword>
<name>A0AAE0DLF4_9LECA</name>
<keyword evidence="2" id="KW-1133">Transmembrane helix</keyword>
<dbReference type="Proteomes" id="UP001276659">
    <property type="component" value="Unassembled WGS sequence"/>
</dbReference>
<proteinExistence type="predicted"/>
<feature type="region of interest" description="Disordered" evidence="1">
    <location>
        <begin position="67"/>
        <end position="88"/>
    </location>
</feature>
<evidence type="ECO:0000256" key="2">
    <source>
        <dbReference type="SAM" id="Phobius"/>
    </source>
</evidence>
<organism evidence="3 4">
    <name type="scientific">Lepraria neglecta</name>
    <dbReference type="NCBI Taxonomy" id="209136"/>
    <lineage>
        <taxon>Eukaryota</taxon>
        <taxon>Fungi</taxon>
        <taxon>Dikarya</taxon>
        <taxon>Ascomycota</taxon>
        <taxon>Pezizomycotina</taxon>
        <taxon>Lecanoromycetes</taxon>
        <taxon>OSLEUM clade</taxon>
        <taxon>Lecanoromycetidae</taxon>
        <taxon>Lecanorales</taxon>
        <taxon>Lecanorineae</taxon>
        <taxon>Stereocaulaceae</taxon>
        <taxon>Lepraria</taxon>
    </lineage>
</organism>
<gene>
    <name evidence="3" type="ORF">OEA41_001411</name>
</gene>
<feature type="transmembrane region" description="Helical" evidence="2">
    <location>
        <begin position="34"/>
        <end position="60"/>
    </location>
</feature>
<evidence type="ECO:0000256" key="1">
    <source>
        <dbReference type="SAM" id="MobiDB-lite"/>
    </source>
</evidence>
<reference evidence="3" key="1">
    <citation type="submission" date="2022-11" db="EMBL/GenBank/DDBJ databases">
        <title>Chromosomal genome sequence assembly and mating type (MAT) locus characterization of the leprose asexual lichenized fungus Lepraria neglecta (Nyl.) Erichsen.</title>
        <authorList>
            <person name="Allen J.L."/>
            <person name="Pfeffer B."/>
        </authorList>
    </citation>
    <scope>NUCLEOTIDE SEQUENCE</scope>
    <source>
        <strain evidence="3">Allen 5258</strain>
    </source>
</reference>
<evidence type="ECO:0000313" key="4">
    <source>
        <dbReference type="Proteomes" id="UP001276659"/>
    </source>
</evidence>
<keyword evidence="4" id="KW-1185">Reference proteome</keyword>
<protein>
    <submittedName>
        <fullName evidence="3">Uncharacterized protein</fullName>
    </submittedName>
</protein>
<evidence type="ECO:0000313" key="3">
    <source>
        <dbReference type="EMBL" id="KAK3174167.1"/>
    </source>
</evidence>
<dbReference type="AlphaFoldDB" id="A0AAE0DLF4"/>